<dbReference type="InterPro" id="IPR031790">
    <property type="entry name" value="Znf-NOSIP"/>
</dbReference>
<evidence type="ECO:0000313" key="8">
    <source>
        <dbReference type="Proteomes" id="UP001342314"/>
    </source>
</evidence>
<dbReference type="GO" id="GO:0061630">
    <property type="term" value="F:ubiquitin protein ligase activity"/>
    <property type="evidence" value="ECO:0007669"/>
    <property type="project" value="InterPro"/>
</dbReference>
<dbReference type="InterPro" id="IPR011011">
    <property type="entry name" value="Znf_FYVE_PHD"/>
</dbReference>
<protein>
    <recommendedName>
        <fullName evidence="6">Nitric oxide synthase-interacting protein zinc-finger domain-containing protein</fullName>
    </recommendedName>
</protein>
<keyword evidence="8" id="KW-1185">Reference proteome</keyword>
<dbReference type="InterPro" id="IPR016818">
    <property type="entry name" value="NOSIP"/>
</dbReference>
<organism evidence="7 8">
    <name type="scientific">Rhodotorula paludigena</name>
    <dbReference type="NCBI Taxonomy" id="86838"/>
    <lineage>
        <taxon>Eukaryota</taxon>
        <taxon>Fungi</taxon>
        <taxon>Dikarya</taxon>
        <taxon>Basidiomycota</taxon>
        <taxon>Pucciniomycotina</taxon>
        <taxon>Microbotryomycetes</taxon>
        <taxon>Sporidiobolales</taxon>
        <taxon>Sporidiobolaceae</taxon>
        <taxon>Rhodotorula</taxon>
    </lineage>
</organism>
<comment type="subcellular location">
    <subcellularLocation>
        <location evidence="1 4">Nucleus</location>
    </subcellularLocation>
</comment>
<dbReference type="Pfam" id="PF15906">
    <property type="entry name" value="zf-NOSIP"/>
    <property type="match status" value="1"/>
</dbReference>
<dbReference type="EMBL" id="BQKY01000006">
    <property type="protein sequence ID" value="GJN90326.1"/>
    <property type="molecule type" value="Genomic_DNA"/>
</dbReference>
<dbReference type="PANTHER" id="PTHR13063:SF10">
    <property type="entry name" value="NITRIC OXIDE SYNTHASE-INTERACTING PROTEIN"/>
    <property type="match status" value="1"/>
</dbReference>
<evidence type="ECO:0000259" key="6">
    <source>
        <dbReference type="Pfam" id="PF15906"/>
    </source>
</evidence>
<sequence length="314" mass="34626">MTRHGRNNTSRGDFTYAERQMAKGGTQKALLGRDSFKDFDACSLCLRHARDPRCCSEGHIYCQECIVTSLLAQKKDIKRQQLLLDRMRAESEAEMAASRAAARERVLKEFETAQTSLGSKTTAGKVVAATDGPRGTKRTFELDEDEVEKLMKEATEEAMGRTAREMAEARKAKLPNYWLPSLTPSSTPETVIDVKLQTLCQASKPPHPVSLKTLTTVKFTEDPVEKNASGNPVVLCPSCRKTITNNVQAHVLKACGDVLCNTCVDTLCRTDKVCAHCTTKVDKKQPYIKLQREGTGYAAGKGVEVSKFDVAFQA</sequence>
<evidence type="ECO:0000256" key="5">
    <source>
        <dbReference type="SAM" id="Coils"/>
    </source>
</evidence>
<evidence type="ECO:0000313" key="7">
    <source>
        <dbReference type="EMBL" id="GJN90326.1"/>
    </source>
</evidence>
<evidence type="ECO:0000256" key="4">
    <source>
        <dbReference type="PIRNR" id="PIRNR023577"/>
    </source>
</evidence>
<feature type="coiled-coil region" evidence="5">
    <location>
        <begin position="137"/>
        <end position="172"/>
    </location>
</feature>
<name>A0AAV5GLD3_9BASI</name>
<dbReference type="SUPFAM" id="SSF57850">
    <property type="entry name" value="RING/U-box"/>
    <property type="match status" value="1"/>
</dbReference>
<dbReference type="Gene3D" id="3.30.40.10">
    <property type="entry name" value="Zinc/RING finger domain, C3HC4 (zinc finger)"/>
    <property type="match status" value="2"/>
</dbReference>
<reference evidence="7 8" key="1">
    <citation type="submission" date="2021-12" db="EMBL/GenBank/DDBJ databases">
        <title>High titer production of polyol ester of fatty acids by Rhodotorula paludigena BS15 towards product separation-free biomass refinery.</title>
        <authorList>
            <person name="Mano J."/>
            <person name="Ono H."/>
            <person name="Tanaka T."/>
            <person name="Naito K."/>
            <person name="Sushida H."/>
            <person name="Ike M."/>
            <person name="Tokuyasu K."/>
            <person name="Kitaoka M."/>
        </authorList>
    </citation>
    <scope>NUCLEOTIDE SEQUENCE [LARGE SCALE GENOMIC DNA]</scope>
    <source>
        <strain evidence="7 8">BS15</strain>
    </source>
</reference>
<keyword evidence="3 4" id="KW-0539">Nucleus</keyword>
<evidence type="ECO:0000256" key="3">
    <source>
        <dbReference type="ARBA" id="ARBA00023242"/>
    </source>
</evidence>
<accession>A0AAV5GLD3</accession>
<dbReference type="AlphaFoldDB" id="A0AAV5GLD3"/>
<dbReference type="GO" id="GO:0005634">
    <property type="term" value="C:nucleus"/>
    <property type="evidence" value="ECO:0007669"/>
    <property type="project" value="UniProtKB-SubCell"/>
</dbReference>
<dbReference type="Proteomes" id="UP001342314">
    <property type="component" value="Unassembled WGS sequence"/>
</dbReference>
<gene>
    <name evidence="7" type="ORF">Rhopal_003335-T1</name>
</gene>
<evidence type="ECO:0000256" key="2">
    <source>
        <dbReference type="ARBA" id="ARBA00008126"/>
    </source>
</evidence>
<feature type="domain" description="Nitric oxide synthase-interacting protein zinc-finger" evidence="6">
    <location>
        <begin position="4"/>
        <end position="74"/>
    </location>
</feature>
<dbReference type="PANTHER" id="PTHR13063">
    <property type="entry name" value="ENOS INTERACTING PROTEIN"/>
    <property type="match status" value="1"/>
</dbReference>
<dbReference type="InterPro" id="IPR013083">
    <property type="entry name" value="Znf_RING/FYVE/PHD"/>
</dbReference>
<comment type="similarity">
    <text evidence="2 4">Belongs to the NOSIP family.</text>
</comment>
<dbReference type="PIRSF" id="PIRSF023577">
    <property type="entry name" value="ENOS_interacting"/>
    <property type="match status" value="1"/>
</dbReference>
<dbReference type="SUPFAM" id="SSF57903">
    <property type="entry name" value="FYVE/PHD zinc finger"/>
    <property type="match status" value="1"/>
</dbReference>
<comment type="caution">
    <text evidence="7">The sequence shown here is derived from an EMBL/GenBank/DDBJ whole genome shotgun (WGS) entry which is preliminary data.</text>
</comment>
<evidence type="ECO:0000256" key="1">
    <source>
        <dbReference type="ARBA" id="ARBA00004123"/>
    </source>
</evidence>
<proteinExistence type="inferred from homology"/>
<keyword evidence="5" id="KW-0175">Coiled coil</keyword>